<dbReference type="InterPro" id="IPR018337">
    <property type="entry name" value="Cell_wall/Cho-bd_repeat"/>
</dbReference>
<dbReference type="AlphaFoldDB" id="A0A1I0EMH6"/>
<evidence type="ECO:0000256" key="3">
    <source>
        <dbReference type="SAM" id="SignalP"/>
    </source>
</evidence>
<evidence type="ECO:0000256" key="1">
    <source>
        <dbReference type="ARBA" id="ARBA00022737"/>
    </source>
</evidence>
<dbReference type="OrthoDB" id="1912376at2"/>
<keyword evidence="1" id="KW-0677">Repeat</keyword>
<dbReference type="RefSeq" id="WP_074649437.1">
    <property type="nucleotide sequence ID" value="NZ_FOIL01000019.1"/>
</dbReference>
<dbReference type="PROSITE" id="PS51170">
    <property type="entry name" value="CW"/>
    <property type="match status" value="1"/>
</dbReference>
<feature type="repeat" description="Cell wall-binding" evidence="2">
    <location>
        <begin position="49"/>
        <end position="68"/>
    </location>
</feature>
<evidence type="ECO:0000256" key="2">
    <source>
        <dbReference type="PROSITE-ProRule" id="PRU00591"/>
    </source>
</evidence>
<evidence type="ECO:0000313" key="4">
    <source>
        <dbReference type="EMBL" id="SET46422.1"/>
    </source>
</evidence>
<dbReference type="Pfam" id="PF01473">
    <property type="entry name" value="Choline_bind_1"/>
    <property type="match status" value="1"/>
</dbReference>
<dbReference type="Gene3D" id="2.10.270.10">
    <property type="entry name" value="Cholin Binding"/>
    <property type="match status" value="1"/>
</dbReference>
<dbReference type="Proteomes" id="UP000199820">
    <property type="component" value="Unassembled WGS sequence"/>
</dbReference>
<keyword evidence="5" id="KW-1185">Reference proteome</keyword>
<gene>
    <name evidence="4" type="ORF">SAMN04487771_101942</name>
</gene>
<evidence type="ECO:0000313" key="5">
    <source>
        <dbReference type="Proteomes" id="UP000199820"/>
    </source>
</evidence>
<accession>A0A1I0EMH6</accession>
<feature type="chain" id="PRO_5011675237" evidence="3">
    <location>
        <begin position="26"/>
        <end position="217"/>
    </location>
</feature>
<keyword evidence="3" id="KW-0732">Signal</keyword>
<sequence>MKKTRVLAVLMGAALSMAAALPAYAGEWKFDGPESWKKWYREDDGSWTKNDWKQIDGKWYHFDDNGYLDVGWHYYEAKNEYGSWVEWFYLDDSGVWIENLTTDTGHMTPEGFQEDHCNVGVANNDDEDNVYWAAKIQEYGYANIMPSETITKEDGYTYEVLHFPYVDNAKDGSNLTGKTLVDCLAVAKARVGQVYPEFSQSCYWYLTDNEIVYEYMR</sequence>
<feature type="signal peptide" evidence="3">
    <location>
        <begin position="1"/>
        <end position="25"/>
    </location>
</feature>
<name>A0A1I0EMH6_9FIRM</name>
<dbReference type="EMBL" id="FOIL01000019">
    <property type="protein sequence ID" value="SET46422.1"/>
    <property type="molecule type" value="Genomic_DNA"/>
</dbReference>
<organism evidence="4 5">
    <name type="scientific">[Clostridium] aminophilum</name>
    <dbReference type="NCBI Taxonomy" id="1526"/>
    <lineage>
        <taxon>Bacteria</taxon>
        <taxon>Bacillati</taxon>
        <taxon>Bacillota</taxon>
        <taxon>Clostridia</taxon>
        <taxon>Lachnospirales</taxon>
        <taxon>Lachnospiraceae</taxon>
    </lineage>
</organism>
<reference evidence="4 5" key="1">
    <citation type="submission" date="2016-10" db="EMBL/GenBank/DDBJ databases">
        <authorList>
            <person name="de Groot N.N."/>
        </authorList>
    </citation>
    <scope>NUCLEOTIDE SEQUENCE [LARGE SCALE GENOMIC DNA]</scope>
    <source>
        <strain evidence="4 5">KH1P1</strain>
    </source>
</reference>
<proteinExistence type="predicted"/>
<protein>
    <submittedName>
        <fullName evidence="4">Putative cell wall binding repeat-containing protein</fullName>
    </submittedName>
</protein>
<dbReference type="SUPFAM" id="SSF69360">
    <property type="entry name" value="Cell wall binding repeat"/>
    <property type="match status" value="1"/>
</dbReference>